<dbReference type="EMBL" id="MK072073">
    <property type="protein sequence ID" value="AYV78280.1"/>
    <property type="molecule type" value="Genomic_DNA"/>
</dbReference>
<evidence type="ECO:0000313" key="1">
    <source>
        <dbReference type="EMBL" id="AYV78280.1"/>
    </source>
</evidence>
<gene>
    <name evidence="1" type="ORF">Edafosvirus8_30</name>
</gene>
<sequence>MSLIFVGYILSRINIKFAGNPKGFNSILPANEHKINTPTNGIKNDKIKKINNLIYLRK</sequence>
<protein>
    <submittedName>
        <fullName evidence="1">Uncharacterized protein</fullName>
    </submittedName>
</protein>
<name>A0A3G4ZTQ6_9VIRU</name>
<proteinExistence type="predicted"/>
<reference evidence="1" key="1">
    <citation type="submission" date="2018-10" db="EMBL/GenBank/DDBJ databases">
        <title>Hidden diversity of soil giant viruses.</title>
        <authorList>
            <person name="Schulz F."/>
            <person name="Alteio L."/>
            <person name="Goudeau D."/>
            <person name="Ryan E.M."/>
            <person name="Malmstrom R.R."/>
            <person name="Blanchard J."/>
            <person name="Woyke T."/>
        </authorList>
    </citation>
    <scope>NUCLEOTIDE SEQUENCE</scope>
    <source>
        <strain evidence="1">EDV1</strain>
    </source>
</reference>
<accession>A0A3G4ZTQ6</accession>
<organism evidence="1">
    <name type="scientific">Edafosvirus sp</name>
    <dbReference type="NCBI Taxonomy" id="2487765"/>
    <lineage>
        <taxon>Viruses</taxon>
        <taxon>Varidnaviria</taxon>
        <taxon>Bamfordvirae</taxon>
        <taxon>Nucleocytoviricota</taxon>
        <taxon>Megaviricetes</taxon>
        <taxon>Imitervirales</taxon>
        <taxon>Mimiviridae</taxon>
        <taxon>Klosneuvirinae</taxon>
    </lineage>
</organism>